<dbReference type="Pfam" id="PF13456">
    <property type="entry name" value="RVT_3"/>
    <property type="match status" value="1"/>
</dbReference>
<feature type="domain" description="RNase H type-1" evidence="1">
    <location>
        <begin position="90"/>
        <end position="163"/>
    </location>
</feature>
<dbReference type="Gene3D" id="3.30.420.10">
    <property type="entry name" value="Ribonuclease H-like superfamily/Ribonuclease H"/>
    <property type="match status" value="1"/>
</dbReference>
<dbReference type="AlphaFoldDB" id="A0AAW1VC11"/>
<evidence type="ECO:0000313" key="3">
    <source>
        <dbReference type="Proteomes" id="UP001457282"/>
    </source>
</evidence>
<evidence type="ECO:0000259" key="1">
    <source>
        <dbReference type="Pfam" id="PF13456"/>
    </source>
</evidence>
<dbReference type="CDD" id="cd06222">
    <property type="entry name" value="RNase_H_like"/>
    <property type="match status" value="1"/>
</dbReference>
<dbReference type="PANTHER" id="PTHR47074:SF11">
    <property type="entry name" value="REVERSE TRANSCRIPTASE-LIKE PROTEIN"/>
    <property type="match status" value="1"/>
</dbReference>
<dbReference type="InterPro" id="IPR012337">
    <property type="entry name" value="RNaseH-like_sf"/>
</dbReference>
<dbReference type="SUPFAM" id="SSF53098">
    <property type="entry name" value="Ribonuclease H-like"/>
    <property type="match status" value="1"/>
</dbReference>
<proteinExistence type="predicted"/>
<name>A0AAW1VC11_RUBAR</name>
<dbReference type="EMBL" id="JBEDUW010000341">
    <property type="protein sequence ID" value="KAK9901013.1"/>
    <property type="molecule type" value="Genomic_DNA"/>
</dbReference>
<evidence type="ECO:0000313" key="2">
    <source>
        <dbReference type="EMBL" id="KAK9901013.1"/>
    </source>
</evidence>
<dbReference type="GO" id="GO:0004523">
    <property type="term" value="F:RNA-DNA hybrid ribonuclease activity"/>
    <property type="evidence" value="ECO:0007669"/>
    <property type="project" value="InterPro"/>
</dbReference>
<dbReference type="InterPro" id="IPR002156">
    <property type="entry name" value="RNaseH_domain"/>
</dbReference>
<dbReference type="Proteomes" id="UP001457282">
    <property type="component" value="Unassembled WGS sequence"/>
</dbReference>
<gene>
    <name evidence="2" type="ORF">M0R45_002307</name>
</gene>
<dbReference type="InterPro" id="IPR044730">
    <property type="entry name" value="RNase_H-like_dom_plant"/>
</dbReference>
<dbReference type="InterPro" id="IPR052929">
    <property type="entry name" value="RNase_H-like_EbsB-rel"/>
</dbReference>
<dbReference type="InterPro" id="IPR036397">
    <property type="entry name" value="RNaseH_sf"/>
</dbReference>
<dbReference type="PANTHER" id="PTHR47074">
    <property type="entry name" value="BNAC02G40300D PROTEIN"/>
    <property type="match status" value="1"/>
</dbReference>
<sequence length="220" mass="24020">MQSPLGCTKKDLLSLVSFLVWSIWKSRYDAVFKSVDLSPNQTISTSTRHWLEFKNANSCALKPILSNPACLIDPTCLSWTPPPEPLVKINVDGAWDNSSSFSGSGVIIRDSLSNFIAGSSTNHKVSSVIEAEAFSLVDGIQLAVQLNQDNVILESDSLELISSLALLSNISWRWILRQANRVADAAAKLAKSRLSTDVWVNRPPTCLIDVLTSDGLPCPH</sequence>
<comment type="caution">
    <text evidence="2">The sequence shown here is derived from an EMBL/GenBank/DDBJ whole genome shotgun (WGS) entry which is preliminary data.</text>
</comment>
<reference evidence="2 3" key="1">
    <citation type="journal article" date="2023" name="G3 (Bethesda)">
        <title>A chromosome-length genome assembly and annotation of blackberry (Rubus argutus, cv. 'Hillquist').</title>
        <authorList>
            <person name="Bruna T."/>
            <person name="Aryal R."/>
            <person name="Dudchenko O."/>
            <person name="Sargent D.J."/>
            <person name="Mead D."/>
            <person name="Buti M."/>
            <person name="Cavallini A."/>
            <person name="Hytonen T."/>
            <person name="Andres J."/>
            <person name="Pham M."/>
            <person name="Weisz D."/>
            <person name="Mascagni F."/>
            <person name="Usai G."/>
            <person name="Natali L."/>
            <person name="Bassil N."/>
            <person name="Fernandez G.E."/>
            <person name="Lomsadze A."/>
            <person name="Armour M."/>
            <person name="Olukolu B."/>
            <person name="Poorten T."/>
            <person name="Britton C."/>
            <person name="Davik J."/>
            <person name="Ashrafi H."/>
            <person name="Aiden E.L."/>
            <person name="Borodovsky M."/>
            <person name="Worthington M."/>
        </authorList>
    </citation>
    <scope>NUCLEOTIDE SEQUENCE [LARGE SCALE GENOMIC DNA]</scope>
    <source>
        <strain evidence="2">PI 553951</strain>
    </source>
</reference>
<protein>
    <recommendedName>
        <fullName evidence="1">RNase H type-1 domain-containing protein</fullName>
    </recommendedName>
</protein>
<dbReference type="GO" id="GO:0003676">
    <property type="term" value="F:nucleic acid binding"/>
    <property type="evidence" value="ECO:0007669"/>
    <property type="project" value="InterPro"/>
</dbReference>
<keyword evidence="3" id="KW-1185">Reference proteome</keyword>
<organism evidence="2 3">
    <name type="scientific">Rubus argutus</name>
    <name type="common">Southern blackberry</name>
    <dbReference type="NCBI Taxonomy" id="59490"/>
    <lineage>
        <taxon>Eukaryota</taxon>
        <taxon>Viridiplantae</taxon>
        <taxon>Streptophyta</taxon>
        <taxon>Embryophyta</taxon>
        <taxon>Tracheophyta</taxon>
        <taxon>Spermatophyta</taxon>
        <taxon>Magnoliopsida</taxon>
        <taxon>eudicotyledons</taxon>
        <taxon>Gunneridae</taxon>
        <taxon>Pentapetalae</taxon>
        <taxon>rosids</taxon>
        <taxon>fabids</taxon>
        <taxon>Rosales</taxon>
        <taxon>Rosaceae</taxon>
        <taxon>Rosoideae</taxon>
        <taxon>Rosoideae incertae sedis</taxon>
        <taxon>Rubus</taxon>
    </lineage>
</organism>
<accession>A0AAW1VC11</accession>